<feature type="domain" description="DUF4143" evidence="2">
    <location>
        <begin position="178"/>
        <end position="335"/>
    </location>
</feature>
<keyword evidence="3" id="KW-0067">ATP-binding</keyword>
<dbReference type="PANTHER" id="PTHR43566:SF2">
    <property type="entry name" value="DUF4143 DOMAIN-CONTAINING PROTEIN"/>
    <property type="match status" value="1"/>
</dbReference>
<organism evidence="3 4">
    <name type="scientific">Bacteroides acidifaciens</name>
    <dbReference type="NCBI Taxonomy" id="85831"/>
    <lineage>
        <taxon>Bacteria</taxon>
        <taxon>Pseudomonadati</taxon>
        <taxon>Bacteroidota</taxon>
        <taxon>Bacteroidia</taxon>
        <taxon>Bacteroidales</taxon>
        <taxon>Bacteroidaceae</taxon>
        <taxon>Bacteroides</taxon>
    </lineage>
</organism>
<feature type="domain" description="AAA" evidence="1">
    <location>
        <begin position="22"/>
        <end position="136"/>
    </location>
</feature>
<dbReference type="Pfam" id="PF13173">
    <property type="entry name" value="AAA_14"/>
    <property type="match status" value="1"/>
</dbReference>
<dbReference type="Proteomes" id="UP000298073">
    <property type="component" value="Unassembled WGS sequence"/>
</dbReference>
<dbReference type="GeneID" id="93046987"/>
<gene>
    <name evidence="3" type="ORF">E4T97_05355</name>
</gene>
<keyword evidence="3" id="KW-0547">Nucleotide-binding</keyword>
<dbReference type="GO" id="GO:0005524">
    <property type="term" value="F:ATP binding"/>
    <property type="evidence" value="ECO:0007669"/>
    <property type="project" value="UniProtKB-KW"/>
</dbReference>
<dbReference type="Pfam" id="PF13635">
    <property type="entry name" value="DUF4143"/>
    <property type="match status" value="1"/>
</dbReference>
<name>A0A8H0D3L3_9BACE</name>
<evidence type="ECO:0000313" key="3">
    <source>
        <dbReference type="EMBL" id="TFU51125.1"/>
    </source>
</evidence>
<dbReference type="InterPro" id="IPR027417">
    <property type="entry name" value="P-loop_NTPase"/>
</dbReference>
<dbReference type="RefSeq" id="WP_024986562.1">
    <property type="nucleotide sequence ID" value="NZ_CABIXU010000023.1"/>
</dbReference>
<dbReference type="AlphaFoldDB" id="A0A8H0D3L3"/>
<evidence type="ECO:0000259" key="1">
    <source>
        <dbReference type="Pfam" id="PF13173"/>
    </source>
</evidence>
<accession>A0A8H0D3L3</accession>
<comment type="caution">
    <text evidence="3">The sequence shown here is derived from an EMBL/GenBank/DDBJ whole genome shotgun (WGS) entry which is preliminary data.</text>
</comment>
<dbReference type="PANTHER" id="PTHR43566">
    <property type="entry name" value="CONSERVED PROTEIN"/>
    <property type="match status" value="1"/>
</dbReference>
<protein>
    <submittedName>
        <fullName evidence="3">ATP-binding protein</fullName>
    </submittedName>
</protein>
<dbReference type="InterPro" id="IPR025420">
    <property type="entry name" value="DUF4143"/>
</dbReference>
<proteinExistence type="predicted"/>
<dbReference type="EMBL" id="SPPV01000008">
    <property type="protein sequence ID" value="TFU51125.1"/>
    <property type="molecule type" value="Genomic_DNA"/>
</dbReference>
<sequence>METKYIRRELSAVIEEAYRYFSVITVTGPRQSGKTTLIRNLFPHLPYYSLENLDVRSFAENDPVAFLNQHAEGMILDEVHNAPNLLSYIQGMVDDDADRRFILSGSSQFAMLKKVTQSLAGRTGVFELLPMSYSEIREIAADTPLDNLLLNGFYPAIYSGRNVPKFLYPAYMKTYLDKDVRDLLQIKDMMQFHTFIRLCAGRIGSLFKASELANEIGISSHTVTAWLSVLQASYIVALLPPYFENTRKRLTKTPKLYFTDTGLACHLLGIESPEQLARDKMRGALFENFIVMEALKRRYNRGKESNLYFYRDSNQNEIDLLLKKGLGFYGIEIKSAMTYHADFEKALKQMDGWVKGPVEGKAVVYAGTLENTAGEISLLNYAHLDSVLE</sequence>
<reference evidence="3 4" key="1">
    <citation type="submission" date="2019-03" db="EMBL/GenBank/DDBJ databases">
        <title>Diversity of the mouse oral microbiome.</title>
        <authorList>
            <person name="Joseph S."/>
            <person name="Aduse-Opoku J."/>
            <person name="Curtis M."/>
            <person name="Wade W."/>
            <person name="Hashim A."/>
        </authorList>
    </citation>
    <scope>NUCLEOTIDE SEQUENCE [LARGE SCALE GENOMIC DNA]</scope>
    <source>
        <strain evidence="3 4">P2318</strain>
    </source>
</reference>
<dbReference type="SUPFAM" id="SSF52540">
    <property type="entry name" value="P-loop containing nucleoside triphosphate hydrolases"/>
    <property type="match status" value="1"/>
</dbReference>
<evidence type="ECO:0000259" key="2">
    <source>
        <dbReference type="Pfam" id="PF13635"/>
    </source>
</evidence>
<evidence type="ECO:0000313" key="4">
    <source>
        <dbReference type="Proteomes" id="UP000298073"/>
    </source>
</evidence>
<dbReference type="InterPro" id="IPR041682">
    <property type="entry name" value="AAA_14"/>
</dbReference>